<proteinExistence type="predicted"/>
<keyword evidence="1" id="KW-0880">Kelch repeat</keyword>
<accession>A0A6U1QKS6</accession>
<dbReference type="Gene3D" id="2.120.10.80">
    <property type="entry name" value="Kelch-type beta propeller"/>
    <property type="match status" value="2"/>
</dbReference>
<gene>
    <name evidence="3" type="ORF">FJAP1339_LOCUS12497</name>
    <name evidence="4" type="ORF">FJAP1339_LOCUS12498</name>
</gene>
<dbReference type="SUPFAM" id="SSF50965">
    <property type="entry name" value="Galactose oxidase, central domain"/>
    <property type="match status" value="1"/>
</dbReference>
<dbReference type="PANTHER" id="PTHR46093:SF18">
    <property type="entry name" value="FIBRONECTIN TYPE-III DOMAIN-CONTAINING PROTEIN"/>
    <property type="match status" value="1"/>
</dbReference>
<dbReference type="Pfam" id="PF24681">
    <property type="entry name" value="Kelch_KLHDC2_KLHL20_DRC7"/>
    <property type="match status" value="1"/>
</dbReference>
<dbReference type="InterPro" id="IPR011043">
    <property type="entry name" value="Gal_Oxase/kelch_b-propeller"/>
</dbReference>
<protein>
    <submittedName>
        <fullName evidence="3">Uncharacterized protein</fullName>
    </submittedName>
</protein>
<reference evidence="3" key="1">
    <citation type="submission" date="2021-01" db="EMBL/GenBank/DDBJ databases">
        <authorList>
            <person name="Corre E."/>
            <person name="Pelletier E."/>
            <person name="Niang G."/>
            <person name="Scheremetjew M."/>
            <person name="Finn R."/>
            <person name="Kale V."/>
            <person name="Holt S."/>
            <person name="Cochrane G."/>
            <person name="Meng A."/>
            <person name="Brown T."/>
            <person name="Cohen L."/>
        </authorList>
    </citation>
    <scope>NUCLEOTIDE SEQUENCE</scope>
    <source>
        <strain evidence="3">CCMP1661</strain>
    </source>
</reference>
<dbReference type="InterPro" id="IPR006652">
    <property type="entry name" value="Kelch_1"/>
</dbReference>
<evidence type="ECO:0000313" key="4">
    <source>
        <dbReference type="EMBL" id="CAD9875702.1"/>
    </source>
</evidence>
<sequence length="290" mass="32741">METSSWRVVKVYGEGPSPRASCTMCPGVHDGTFIVYGGQTESDVRDAYEFNVHDRRWRKLHLENAPPHLGSIYGHTTCLHKESLIFFGGTSGNSFWNDICSLNLFTMKYEAISTTGDAPSPRYKHQSQIVGNMMYVIGGGTFTTCSKEIDVFCLDLSTYTWMKISALGDLPPSRVAHSTAYDEHSRSIFLWGGNDGSKNRFQDFYTFNIDTCTWKEISQDSAHLPPPRAFHTSCFYEGSFYIFGGSNNNAFLSDAWYFPTRVTPPRLTTILANMIVDQASKDQNYLIHNF</sequence>
<evidence type="ECO:0000313" key="3">
    <source>
        <dbReference type="EMBL" id="CAD9875701.1"/>
    </source>
</evidence>
<dbReference type="EMBL" id="HBHR01024354">
    <property type="protein sequence ID" value="CAD9875702.1"/>
    <property type="molecule type" value="Transcribed_RNA"/>
</dbReference>
<evidence type="ECO:0000256" key="2">
    <source>
        <dbReference type="ARBA" id="ARBA00022737"/>
    </source>
</evidence>
<keyword evidence="2" id="KW-0677">Repeat</keyword>
<dbReference type="EMBL" id="HBHR01024353">
    <property type="protein sequence ID" value="CAD9875701.1"/>
    <property type="molecule type" value="Transcribed_RNA"/>
</dbReference>
<evidence type="ECO:0000256" key="1">
    <source>
        <dbReference type="ARBA" id="ARBA00022441"/>
    </source>
</evidence>
<name>A0A6U1QKS6_9STRA</name>
<dbReference type="PANTHER" id="PTHR46093">
    <property type="entry name" value="ACYL-COA-BINDING DOMAIN-CONTAINING PROTEIN 5"/>
    <property type="match status" value="1"/>
</dbReference>
<dbReference type="AlphaFoldDB" id="A0A6U1QKS6"/>
<dbReference type="Pfam" id="PF01344">
    <property type="entry name" value="Kelch_1"/>
    <property type="match status" value="1"/>
</dbReference>
<organism evidence="3">
    <name type="scientific">Fibrocapsa japonica</name>
    <dbReference type="NCBI Taxonomy" id="94617"/>
    <lineage>
        <taxon>Eukaryota</taxon>
        <taxon>Sar</taxon>
        <taxon>Stramenopiles</taxon>
        <taxon>Ochrophyta</taxon>
        <taxon>Raphidophyceae</taxon>
        <taxon>Chattonellales</taxon>
        <taxon>Chattonellaceae</taxon>
        <taxon>Fibrocapsa</taxon>
    </lineage>
</organism>
<dbReference type="InterPro" id="IPR015915">
    <property type="entry name" value="Kelch-typ_b-propeller"/>
</dbReference>